<protein>
    <submittedName>
        <fullName evidence="2">Uncharacterized protein</fullName>
    </submittedName>
</protein>
<feature type="transmembrane region" description="Helical" evidence="1">
    <location>
        <begin position="59"/>
        <end position="80"/>
    </location>
</feature>
<name>A0ABW4CUM0_9LACO</name>
<keyword evidence="1" id="KW-0812">Transmembrane</keyword>
<feature type="transmembrane region" description="Helical" evidence="1">
    <location>
        <begin position="195"/>
        <end position="212"/>
    </location>
</feature>
<dbReference type="Proteomes" id="UP001597212">
    <property type="component" value="Unassembled WGS sequence"/>
</dbReference>
<feature type="transmembrane region" description="Helical" evidence="1">
    <location>
        <begin position="125"/>
        <end position="143"/>
    </location>
</feature>
<proteinExistence type="predicted"/>
<sequence length="213" mass="22992">MTIQKSVLTVSRFIQAAALPLLLNWANFSFHDWPFLALIGLTIALAALATTARPGTWTIAAFTLAIIGSSNQWALLPLALAQVGLGWLLATQKMSVKSAISGWLIEVTFIQLMLSASLTHGLTTLVPVVFALINALLLLSVWADQLPLWALAVLILAGLGTGYWLQQFTLSFCAAVLVVLSVLNTRRIKATMLPFTWAGIALSLTFVLIRIHG</sequence>
<keyword evidence="1" id="KW-0472">Membrane</keyword>
<dbReference type="EMBL" id="JBHTOK010000010">
    <property type="protein sequence ID" value="MFD1440285.1"/>
    <property type="molecule type" value="Genomic_DNA"/>
</dbReference>
<dbReference type="RefSeq" id="WP_125755074.1">
    <property type="nucleotide sequence ID" value="NZ_JBHTOK010000010.1"/>
</dbReference>
<accession>A0ABW4CUM0</accession>
<evidence type="ECO:0000256" key="1">
    <source>
        <dbReference type="SAM" id="Phobius"/>
    </source>
</evidence>
<feature type="transmembrane region" description="Helical" evidence="1">
    <location>
        <begin position="7"/>
        <end position="27"/>
    </location>
</feature>
<comment type="caution">
    <text evidence="2">The sequence shown here is derived from an EMBL/GenBank/DDBJ whole genome shotgun (WGS) entry which is preliminary data.</text>
</comment>
<keyword evidence="3" id="KW-1185">Reference proteome</keyword>
<evidence type="ECO:0000313" key="2">
    <source>
        <dbReference type="EMBL" id="MFD1440285.1"/>
    </source>
</evidence>
<reference evidence="3" key="1">
    <citation type="journal article" date="2019" name="Int. J. Syst. Evol. Microbiol.">
        <title>The Global Catalogue of Microorganisms (GCM) 10K type strain sequencing project: providing services to taxonomists for standard genome sequencing and annotation.</title>
        <authorList>
            <consortium name="The Broad Institute Genomics Platform"/>
            <consortium name="The Broad Institute Genome Sequencing Center for Infectious Disease"/>
            <person name="Wu L."/>
            <person name="Ma J."/>
        </authorList>
    </citation>
    <scope>NUCLEOTIDE SEQUENCE [LARGE SCALE GENOMIC DNA]</scope>
    <source>
        <strain evidence="3">CCM 8912</strain>
    </source>
</reference>
<feature type="transmembrane region" description="Helical" evidence="1">
    <location>
        <begin position="33"/>
        <end position="52"/>
    </location>
</feature>
<evidence type="ECO:0000313" key="3">
    <source>
        <dbReference type="Proteomes" id="UP001597212"/>
    </source>
</evidence>
<organism evidence="2 3">
    <name type="scientific">Lacticaseibacillus hegangensis</name>
    <dbReference type="NCBI Taxonomy" id="2486010"/>
    <lineage>
        <taxon>Bacteria</taxon>
        <taxon>Bacillati</taxon>
        <taxon>Bacillota</taxon>
        <taxon>Bacilli</taxon>
        <taxon>Lactobacillales</taxon>
        <taxon>Lactobacillaceae</taxon>
        <taxon>Lacticaseibacillus</taxon>
    </lineage>
</organism>
<gene>
    <name evidence="2" type="ORF">ACFQ5K_02610</name>
</gene>
<keyword evidence="1" id="KW-1133">Transmembrane helix</keyword>